<reference evidence="7 8" key="1">
    <citation type="journal article" date="2018" name="Mol. Biol. Evol.">
        <title>Broad Genomic Sampling Reveals a Smut Pathogenic Ancestry of the Fungal Clade Ustilaginomycotina.</title>
        <authorList>
            <person name="Kijpornyongpan T."/>
            <person name="Mondo S.J."/>
            <person name="Barry K."/>
            <person name="Sandor L."/>
            <person name="Lee J."/>
            <person name="Lipzen A."/>
            <person name="Pangilinan J."/>
            <person name="LaButti K."/>
            <person name="Hainaut M."/>
            <person name="Henrissat B."/>
            <person name="Grigoriev I.V."/>
            <person name="Spatafora J.W."/>
            <person name="Aime M.C."/>
        </authorList>
    </citation>
    <scope>NUCLEOTIDE SEQUENCE [LARGE SCALE GENOMIC DNA]</scope>
    <source>
        <strain evidence="7 8">MCA 3645</strain>
    </source>
</reference>
<dbReference type="PANTHER" id="PTHR33572">
    <property type="entry name" value="SPORE DEVELOPMENT REGULATOR VOSA"/>
    <property type="match status" value="1"/>
</dbReference>
<protein>
    <recommendedName>
        <fullName evidence="6">Velvet domain-containing protein</fullName>
    </recommendedName>
</protein>
<dbReference type="EMBL" id="KZ819191">
    <property type="protein sequence ID" value="PWZ01152.1"/>
    <property type="molecule type" value="Genomic_DNA"/>
</dbReference>
<keyword evidence="3" id="KW-0804">Transcription</keyword>
<evidence type="ECO:0000256" key="1">
    <source>
        <dbReference type="ARBA" id="ARBA00004123"/>
    </source>
</evidence>
<dbReference type="PANTHER" id="PTHR33572:SF15">
    <property type="entry name" value="VELVET DOMAIN-CONTAINING PROTEIN"/>
    <property type="match status" value="1"/>
</dbReference>
<feature type="region of interest" description="Disordered" evidence="5">
    <location>
        <begin position="77"/>
        <end position="175"/>
    </location>
</feature>
<feature type="compositionally biased region" description="Low complexity" evidence="5">
    <location>
        <begin position="142"/>
        <end position="175"/>
    </location>
</feature>
<name>A0A317XSR9_9BASI</name>
<dbReference type="OrthoDB" id="3056235at2759"/>
<dbReference type="InParanoid" id="A0A317XSR9"/>
<proteinExistence type="predicted"/>
<dbReference type="AlphaFoldDB" id="A0A317XSR9"/>
<keyword evidence="2" id="KW-0805">Transcription regulation</keyword>
<evidence type="ECO:0000256" key="2">
    <source>
        <dbReference type="ARBA" id="ARBA00023015"/>
    </source>
</evidence>
<evidence type="ECO:0000256" key="5">
    <source>
        <dbReference type="SAM" id="MobiDB-lite"/>
    </source>
</evidence>
<gene>
    <name evidence="7" type="ORF">BCV70DRAFT_158916</name>
</gene>
<evidence type="ECO:0000256" key="3">
    <source>
        <dbReference type="ARBA" id="ARBA00023163"/>
    </source>
</evidence>
<evidence type="ECO:0000313" key="7">
    <source>
        <dbReference type="EMBL" id="PWZ01152.1"/>
    </source>
</evidence>
<dbReference type="Proteomes" id="UP000246740">
    <property type="component" value="Unassembled WGS sequence"/>
</dbReference>
<evidence type="ECO:0000256" key="4">
    <source>
        <dbReference type="ARBA" id="ARBA00023242"/>
    </source>
</evidence>
<evidence type="ECO:0000313" key="8">
    <source>
        <dbReference type="Proteomes" id="UP000246740"/>
    </source>
</evidence>
<feature type="compositionally biased region" description="Polar residues" evidence="5">
    <location>
        <begin position="129"/>
        <end position="141"/>
    </location>
</feature>
<dbReference type="Pfam" id="PF11754">
    <property type="entry name" value="Velvet"/>
    <property type="match status" value="1"/>
</dbReference>
<dbReference type="PROSITE" id="PS51821">
    <property type="entry name" value="VELVET"/>
    <property type="match status" value="1"/>
</dbReference>
<keyword evidence="4" id="KW-0539">Nucleus</keyword>
<dbReference type="GO" id="GO:0005634">
    <property type="term" value="C:nucleus"/>
    <property type="evidence" value="ECO:0007669"/>
    <property type="project" value="UniProtKB-SubCell"/>
</dbReference>
<sequence>MTTDSSNHRRYELRIVQQPTIGSAFHENLFSRIGLAPPLIVELKVLSDDNAEVEAFDELPFLLCQCSLVDESGRSADMVIPPTPSAPASAENRPTGPVSAPAASTSRRGRTSASGVRRRASRNSGSGTITATADANKTPGRSTPSSASSTTPTSATPAGVAPSLPDTPPTLTDASPNRLVRMLYGTIVASPQPFESPEGDVRPFFFFPEISIRAPGRFKLQCSLIRLSLPGLPSFGESAPDSGPLATAETETFEVVERQTYVAPYITEVSRHFARQGVPLLLPPGATAD</sequence>
<comment type="subcellular location">
    <subcellularLocation>
        <location evidence="1">Nucleus</location>
    </subcellularLocation>
</comment>
<feature type="domain" description="Velvet" evidence="6">
    <location>
        <begin position="5"/>
        <end position="283"/>
    </location>
</feature>
<dbReference type="Gene3D" id="2.60.40.3960">
    <property type="entry name" value="Velvet domain"/>
    <property type="match status" value="1"/>
</dbReference>
<evidence type="ECO:0000259" key="6">
    <source>
        <dbReference type="PROSITE" id="PS51821"/>
    </source>
</evidence>
<dbReference type="STRING" id="1882483.A0A317XSR9"/>
<dbReference type="InterPro" id="IPR021740">
    <property type="entry name" value="Velvet"/>
</dbReference>
<feature type="compositionally biased region" description="Low complexity" evidence="5">
    <location>
        <begin position="102"/>
        <end position="115"/>
    </location>
</feature>
<dbReference type="InterPro" id="IPR038491">
    <property type="entry name" value="Velvet_dom_sf"/>
</dbReference>
<organism evidence="7 8">
    <name type="scientific">Testicularia cyperi</name>
    <dbReference type="NCBI Taxonomy" id="1882483"/>
    <lineage>
        <taxon>Eukaryota</taxon>
        <taxon>Fungi</taxon>
        <taxon>Dikarya</taxon>
        <taxon>Basidiomycota</taxon>
        <taxon>Ustilaginomycotina</taxon>
        <taxon>Ustilaginomycetes</taxon>
        <taxon>Ustilaginales</taxon>
        <taxon>Anthracoideaceae</taxon>
        <taxon>Testicularia</taxon>
    </lineage>
</organism>
<dbReference type="InterPro" id="IPR037525">
    <property type="entry name" value="Velvet_dom"/>
</dbReference>
<keyword evidence="8" id="KW-1185">Reference proteome</keyword>
<accession>A0A317XSR9</accession>